<dbReference type="GO" id="GO:0003824">
    <property type="term" value="F:catalytic activity"/>
    <property type="evidence" value="ECO:0007669"/>
    <property type="project" value="InterPro"/>
</dbReference>
<dbReference type="EMBL" id="JAPNOA010000039">
    <property type="protein sequence ID" value="MCY0966251.1"/>
    <property type="molecule type" value="Genomic_DNA"/>
</dbReference>
<dbReference type="Proteomes" id="UP001150830">
    <property type="component" value="Unassembled WGS sequence"/>
</dbReference>
<dbReference type="InterPro" id="IPR036928">
    <property type="entry name" value="AS_sf"/>
</dbReference>
<dbReference type="InterPro" id="IPR020556">
    <property type="entry name" value="Amidase_CS"/>
</dbReference>
<dbReference type="PANTHER" id="PTHR11895:SF151">
    <property type="entry name" value="GLUTAMYL-TRNA(GLN) AMIDOTRANSFERASE SUBUNIT A"/>
    <property type="match status" value="1"/>
</dbReference>
<dbReference type="SUPFAM" id="SSF75304">
    <property type="entry name" value="Amidase signature (AS) enzymes"/>
    <property type="match status" value="1"/>
</dbReference>
<comment type="caution">
    <text evidence="2">The sequence shown here is derived from an EMBL/GenBank/DDBJ whole genome shotgun (WGS) entry which is preliminary data.</text>
</comment>
<dbReference type="InterPro" id="IPR000120">
    <property type="entry name" value="Amidase"/>
</dbReference>
<dbReference type="RefSeq" id="WP_283174462.1">
    <property type="nucleotide sequence ID" value="NZ_JAPNOA010000039.1"/>
</dbReference>
<organism evidence="2 3">
    <name type="scientific">Parathalassolituus penaei</name>
    <dbReference type="NCBI Taxonomy" id="2997323"/>
    <lineage>
        <taxon>Bacteria</taxon>
        <taxon>Pseudomonadati</taxon>
        <taxon>Pseudomonadota</taxon>
        <taxon>Gammaproteobacteria</taxon>
        <taxon>Oceanospirillales</taxon>
        <taxon>Oceanospirillaceae</taxon>
        <taxon>Parathalassolituus</taxon>
    </lineage>
</organism>
<proteinExistence type="predicted"/>
<evidence type="ECO:0000259" key="1">
    <source>
        <dbReference type="Pfam" id="PF01425"/>
    </source>
</evidence>
<dbReference type="InterPro" id="IPR023631">
    <property type="entry name" value="Amidase_dom"/>
</dbReference>
<protein>
    <submittedName>
        <fullName evidence="2">Amidase</fullName>
    </submittedName>
</protein>
<dbReference type="AlphaFoldDB" id="A0A9X3EFD6"/>
<evidence type="ECO:0000313" key="2">
    <source>
        <dbReference type="EMBL" id="MCY0966251.1"/>
    </source>
</evidence>
<keyword evidence="3" id="KW-1185">Reference proteome</keyword>
<dbReference type="PROSITE" id="PS00571">
    <property type="entry name" value="AMIDASES"/>
    <property type="match status" value="1"/>
</dbReference>
<feature type="domain" description="Amidase" evidence="1">
    <location>
        <begin position="17"/>
        <end position="361"/>
    </location>
</feature>
<evidence type="ECO:0000313" key="3">
    <source>
        <dbReference type="Proteomes" id="UP001150830"/>
    </source>
</evidence>
<gene>
    <name evidence="2" type="ORF">OUO13_13735</name>
</gene>
<dbReference type="Gene3D" id="3.90.1300.10">
    <property type="entry name" value="Amidase signature (AS) domain"/>
    <property type="match status" value="1"/>
</dbReference>
<reference evidence="2" key="1">
    <citation type="submission" date="2022-11" db="EMBL/GenBank/DDBJ databases">
        <title>Parathalassolutuus dongxingensis gen. nov., sp. nov., a novel member of family Oceanospirillaceae isolated from a coastal shrimp pond in Guangxi, China.</title>
        <authorList>
            <person name="Chen H."/>
        </authorList>
    </citation>
    <scope>NUCLEOTIDE SEQUENCE</scope>
    <source>
        <strain evidence="2">G-43</strain>
    </source>
</reference>
<dbReference type="PANTHER" id="PTHR11895">
    <property type="entry name" value="TRANSAMIDASE"/>
    <property type="match status" value="1"/>
</dbReference>
<dbReference type="Pfam" id="PF01425">
    <property type="entry name" value="Amidase"/>
    <property type="match status" value="1"/>
</dbReference>
<accession>A0A9X3EFD6</accession>
<sequence>MAMVVEQLQLGTAGGPTVMIKDTLDIAGYPTRAGSLALASAEAAVAHADVVQKLLSNGWQITGKTNLHELAFGTTGINLRTGTVINPKFPEFVPGGSSSGSAAAVAAAVCDAALGTDTGGSIRTPAACCGVYGFKPTFGRVSREGVMPAVSSLDCVGPLARDMATLTAVMKAICEDFQPVSENNLLAGLHIGVVAVEAANDVLDAVDSALLRSGVLLEPVELPGMAAAYRAGMTIINRETWNACGHLVASGLVGEDVAQRLLMASTTTDDELAAAEAVRLAFAAEVDAALAKTPILALPTLPEVPPRLADALDTRALLGMTRLVRPFNLSGHPAISLPLLTSAGLPVGLQLVASRGADEWLCAVASAIASRCAAVTTEH</sequence>
<name>A0A9X3EFD6_9GAMM</name>